<dbReference type="AlphaFoldDB" id="A0A1M4STA4"/>
<dbReference type="InterPro" id="IPR027417">
    <property type="entry name" value="P-loop_NTPase"/>
</dbReference>
<dbReference type="GO" id="GO:0009378">
    <property type="term" value="F:four-way junction helicase activity"/>
    <property type="evidence" value="ECO:0007669"/>
    <property type="project" value="TreeGrafter"/>
</dbReference>
<keyword evidence="10" id="KW-0067">ATP-binding</keyword>
<dbReference type="Gene3D" id="1.10.150.80">
    <property type="entry name" value="HRDC domain"/>
    <property type="match status" value="1"/>
</dbReference>
<dbReference type="InterPro" id="IPR011545">
    <property type="entry name" value="DEAD/DEAH_box_helicase_dom"/>
</dbReference>
<dbReference type="OrthoDB" id="9763310at2"/>
<dbReference type="Pfam" id="PF16124">
    <property type="entry name" value="RecQ_Zn_bind"/>
    <property type="match status" value="1"/>
</dbReference>
<proteinExistence type="inferred from homology"/>
<dbReference type="InterPro" id="IPR002121">
    <property type="entry name" value="HRDC_dom"/>
</dbReference>
<dbReference type="InterPro" id="IPR010997">
    <property type="entry name" value="HRDC-like_sf"/>
</dbReference>
<evidence type="ECO:0000256" key="6">
    <source>
        <dbReference type="ARBA" id="ARBA00022763"/>
    </source>
</evidence>
<dbReference type="RefSeq" id="WP_072892321.1">
    <property type="nucleotide sequence ID" value="NZ_FQVM01000001.1"/>
</dbReference>
<dbReference type="Pfam" id="PF00270">
    <property type="entry name" value="DEAD"/>
    <property type="match status" value="1"/>
</dbReference>
<dbReference type="GO" id="GO:0009432">
    <property type="term" value="P:SOS response"/>
    <property type="evidence" value="ECO:0007669"/>
    <property type="project" value="UniProtKB-UniRule"/>
</dbReference>
<dbReference type="PANTHER" id="PTHR13710:SF105">
    <property type="entry name" value="ATP-DEPENDENT DNA HELICASE Q1"/>
    <property type="match status" value="1"/>
</dbReference>
<evidence type="ECO:0000259" key="20">
    <source>
        <dbReference type="PROSITE" id="PS51194"/>
    </source>
</evidence>
<keyword evidence="6" id="KW-0227">DNA damage</keyword>
<keyword evidence="13" id="KW-0234">DNA repair</keyword>
<dbReference type="GO" id="GO:0006260">
    <property type="term" value="P:DNA replication"/>
    <property type="evidence" value="ECO:0007669"/>
    <property type="project" value="InterPro"/>
</dbReference>
<keyword evidence="14" id="KW-0413">Isomerase</keyword>
<evidence type="ECO:0000256" key="11">
    <source>
        <dbReference type="ARBA" id="ARBA00023125"/>
    </source>
</evidence>
<dbReference type="Gene3D" id="3.40.50.300">
    <property type="entry name" value="P-loop containing nucleotide triphosphate hydrolases"/>
    <property type="match status" value="2"/>
</dbReference>
<dbReference type="SUPFAM" id="SSF47819">
    <property type="entry name" value="HRDC-like"/>
    <property type="match status" value="1"/>
</dbReference>
<reference evidence="21 22" key="1">
    <citation type="submission" date="2016-11" db="EMBL/GenBank/DDBJ databases">
        <authorList>
            <person name="Jaros S."/>
            <person name="Januszkiewicz K."/>
            <person name="Wedrychowicz H."/>
        </authorList>
    </citation>
    <scope>NUCLEOTIDE SEQUENCE [LARGE SCALE GENOMIC DNA]</scope>
    <source>
        <strain evidence="21 22">DSM 2631</strain>
    </source>
</reference>
<dbReference type="SMART" id="SM00956">
    <property type="entry name" value="RQC"/>
    <property type="match status" value="1"/>
</dbReference>
<dbReference type="NCBIfam" id="TIGR00614">
    <property type="entry name" value="recQ_fam"/>
    <property type="match status" value="1"/>
</dbReference>
<keyword evidence="5" id="KW-0547">Nucleotide-binding</keyword>
<comment type="cofactor">
    <cofactor evidence="2">
        <name>Zn(2+)</name>
        <dbReference type="ChEBI" id="CHEBI:29105"/>
    </cofactor>
</comment>
<dbReference type="GO" id="GO:0043590">
    <property type="term" value="C:bacterial nucleoid"/>
    <property type="evidence" value="ECO:0007669"/>
    <property type="project" value="TreeGrafter"/>
</dbReference>
<dbReference type="InterPro" id="IPR036390">
    <property type="entry name" value="WH_DNA-bd_sf"/>
</dbReference>
<dbReference type="InterPro" id="IPR004589">
    <property type="entry name" value="DNA_helicase_ATP-dep_RecQ"/>
</dbReference>
<evidence type="ECO:0000313" key="21">
    <source>
        <dbReference type="EMBL" id="SHE35408.1"/>
    </source>
</evidence>
<sequence>MDRAYRILNKYFGYKNFKEGQYEIIRNILSKRDTFAILPTGGGKSICYQIPSILFSGVTLVISPLISLMKDQVDNINDVGIKAAYINSTLKKDEIIEILKDIAIGEYKLLYIAPERLELDYFKSFLKRLNISQIAIDEAHCVSQWGHDFRPSYKYIKSFINGLEKRPVVTAFTATATEIVKKDIINLLGLKEPYVYFGSINRDNLYLSIHKEIDKLEFIKDYIRDNDESLIIYCSTKREVEGLYEYLKERGFSLAKYHGGLSDYEKKNFQEEFLLENINVMIATNAFGMGIDKSNVRSIIHFSIPKNLESYYQEIGRGGRDGERCSCHLLYNREDIRLQEYIINTTSKISRRELEIRKLQSMIEYCEYHGCYKSFILNYFGDKDSKNYCNSCSNCLKNDNLIDITIDAQKILSCIYRTKEKVGISVLVDILRGFKGPKIIANKYDSLSTFGIMKNHSGRFIKDIIYTLIEEKLLDRKEGTYSMVKLNSKSINILKGKEKVITLLKTNQEYEILDEELFKKLRILRKDISQRENVKPYIIFSDSSLIEMANIKPKNKDEFLNIKGVGEKKWNKYGSLCLKIIDNHVRGKNNKMKKL</sequence>
<keyword evidence="11" id="KW-0238">DNA-binding</keyword>
<dbReference type="InterPro" id="IPR001763">
    <property type="entry name" value="Rhodanese-like_dom"/>
</dbReference>
<dbReference type="EC" id="5.6.2.4" evidence="16"/>
<keyword evidence="22" id="KW-1185">Reference proteome</keyword>
<dbReference type="GO" id="GO:0030894">
    <property type="term" value="C:replisome"/>
    <property type="evidence" value="ECO:0007669"/>
    <property type="project" value="TreeGrafter"/>
</dbReference>
<dbReference type="GO" id="GO:0005737">
    <property type="term" value="C:cytoplasm"/>
    <property type="evidence" value="ECO:0007669"/>
    <property type="project" value="TreeGrafter"/>
</dbReference>
<evidence type="ECO:0000256" key="3">
    <source>
        <dbReference type="ARBA" id="ARBA00005446"/>
    </source>
</evidence>
<dbReference type="PANTHER" id="PTHR13710">
    <property type="entry name" value="DNA HELICASE RECQ FAMILY MEMBER"/>
    <property type="match status" value="1"/>
</dbReference>
<evidence type="ECO:0000256" key="13">
    <source>
        <dbReference type="ARBA" id="ARBA00023204"/>
    </source>
</evidence>
<dbReference type="STRING" id="1533.SAMN05443638_101162"/>
<keyword evidence="8 21" id="KW-0347">Helicase</keyword>
<evidence type="ECO:0000256" key="8">
    <source>
        <dbReference type="ARBA" id="ARBA00022806"/>
    </source>
</evidence>
<evidence type="ECO:0000256" key="5">
    <source>
        <dbReference type="ARBA" id="ARBA00022741"/>
    </source>
</evidence>
<organism evidence="21 22">
    <name type="scientific">Clostridium fallax</name>
    <dbReference type="NCBI Taxonomy" id="1533"/>
    <lineage>
        <taxon>Bacteria</taxon>
        <taxon>Bacillati</taxon>
        <taxon>Bacillota</taxon>
        <taxon>Clostridia</taxon>
        <taxon>Eubacteriales</taxon>
        <taxon>Clostridiaceae</taxon>
        <taxon>Clostridium</taxon>
    </lineage>
</organism>
<feature type="domain" description="Helicase C-terminal" evidence="20">
    <location>
        <begin position="201"/>
        <end position="360"/>
    </location>
</feature>
<protein>
    <recommendedName>
        <fullName evidence="16">DNA helicase RecQ</fullName>
        <ecNumber evidence="16">5.6.2.4</ecNumber>
    </recommendedName>
</protein>
<dbReference type="Pfam" id="PF00570">
    <property type="entry name" value="HRDC"/>
    <property type="match status" value="1"/>
</dbReference>
<evidence type="ECO:0000256" key="9">
    <source>
        <dbReference type="ARBA" id="ARBA00022833"/>
    </source>
</evidence>
<dbReference type="InterPro" id="IPR001650">
    <property type="entry name" value="Helicase_C-like"/>
</dbReference>
<accession>A0A1M4STA4</accession>
<evidence type="ECO:0000313" key="22">
    <source>
        <dbReference type="Proteomes" id="UP000184035"/>
    </source>
</evidence>
<dbReference type="PROSITE" id="PS51194">
    <property type="entry name" value="HELICASE_CTER"/>
    <property type="match status" value="1"/>
</dbReference>
<dbReference type="InterPro" id="IPR006293">
    <property type="entry name" value="DNA_helicase_ATP-dep_RecQ_bac"/>
</dbReference>
<evidence type="ECO:0000259" key="17">
    <source>
        <dbReference type="PROSITE" id="PS50206"/>
    </source>
</evidence>
<evidence type="ECO:0000256" key="14">
    <source>
        <dbReference type="ARBA" id="ARBA00023235"/>
    </source>
</evidence>
<evidence type="ECO:0000256" key="2">
    <source>
        <dbReference type="ARBA" id="ARBA00001947"/>
    </source>
</evidence>
<gene>
    <name evidence="21" type="ORF">SAMN05443638_101162</name>
</gene>
<dbReference type="SMART" id="SM00487">
    <property type="entry name" value="DEXDc"/>
    <property type="match status" value="1"/>
</dbReference>
<dbReference type="PROSITE" id="PS51192">
    <property type="entry name" value="HELICASE_ATP_BIND_1"/>
    <property type="match status" value="1"/>
</dbReference>
<feature type="domain" description="Rhodanese" evidence="17">
    <location>
        <begin position="225"/>
        <end position="273"/>
    </location>
</feature>
<dbReference type="Proteomes" id="UP000184035">
    <property type="component" value="Unassembled WGS sequence"/>
</dbReference>
<dbReference type="InterPro" id="IPR014001">
    <property type="entry name" value="Helicase_ATP-bd"/>
</dbReference>
<dbReference type="SUPFAM" id="SSF52540">
    <property type="entry name" value="P-loop containing nucleoside triphosphate hydrolases"/>
    <property type="match status" value="1"/>
</dbReference>
<dbReference type="EMBL" id="FQVM01000001">
    <property type="protein sequence ID" value="SHE35408.1"/>
    <property type="molecule type" value="Genomic_DNA"/>
</dbReference>
<dbReference type="Gene3D" id="1.10.10.10">
    <property type="entry name" value="Winged helix-like DNA-binding domain superfamily/Winged helix DNA-binding domain"/>
    <property type="match status" value="1"/>
</dbReference>
<evidence type="ECO:0000256" key="1">
    <source>
        <dbReference type="ARBA" id="ARBA00001946"/>
    </source>
</evidence>
<dbReference type="SMART" id="SM00490">
    <property type="entry name" value="HELICc"/>
    <property type="match status" value="1"/>
</dbReference>
<dbReference type="SUPFAM" id="SSF46785">
    <property type="entry name" value="Winged helix' DNA-binding domain"/>
    <property type="match status" value="1"/>
</dbReference>
<dbReference type="InterPro" id="IPR018982">
    <property type="entry name" value="RQC_domain"/>
</dbReference>
<evidence type="ECO:0000256" key="10">
    <source>
        <dbReference type="ARBA" id="ARBA00022840"/>
    </source>
</evidence>
<keyword evidence="9" id="KW-0862">Zinc</keyword>
<dbReference type="SMART" id="SM00341">
    <property type="entry name" value="HRDC"/>
    <property type="match status" value="1"/>
</dbReference>
<evidence type="ECO:0000256" key="15">
    <source>
        <dbReference type="ARBA" id="ARBA00034617"/>
    </source>
</evidence>
<comment type="cofactor">
    <cofactor evidence="1">
        <name>Mg(2+)</name>
        <dbReference type="ChEBI" id="CHEBI:18420"/>
    </cofactor>
</comment>
<feature type="domain" description="HRDC" evidence="18">
    <location>
        <begin position="511"/>
        <end position="591"/>
    </location>
</feature>
<keyword evidence="7" id="KW-0378">Hydrolase</keyword>
<name>A0A1M4STA4_9CLOT</name>
<dbReference type="GO" id="GO:0006281">
    <property type="term" value="P:DNA repair"/>
    <property type="evidence" value="ECO:0007669"/>
    <property type="project" value="UniProtKB-KW"/>
</dbReference>
<feature type="domain" description="Helicase ATP-binding" evidence="19">
    <location>
        <begin position="25"/>
        <end position="194"/>
    </location>
</feature>
<dbReference type="GO" id="GO:0005524">
    <property type="term" value="F:ATP binding"/>
    <property type="evidence" value="ECO:0007669"/>
    <property type="project" value="UniProtKB-KW"/>
</dbReference>
<keyword evidence="12" id="KW-0233">DNA recombination</keyword>
<dbReference type="Pfam" id="PF09382">
    <property type="entry name" value="RQC"/>
    <property type="match status" value="1"/>
</dbReference>
<dbReference type="InterPro" id="IPR044876">
    <property type="entry name" value="HRDC_dom_sf"/>
</dbReference>
<dbReference type="CDD" id="cd17920">
    <property type="entry name" value="DEXHc_RecQ"/>
    <property type="match status" value="1"/>
</dbReference>
<evidence type="ECO:0000256" key="4">
    <source>
        <dbReference type="ARBA" id="ARBA00022723"/>
    </source>
</evidence>
<dbReference type="Pfam" id="PF00271">
    <property type="entry name" value="Helicase_C"/>
    <property type="match status" value="1"/>
</dbReference>
<dbReference type="NCBIfam" id="TIGR01389">
    <property type="entry name" value="recQ"/>
    <property type="match status" value="1"/>
</dbReference>
<comment type="similarity">
    <text evidence="3">Belongs to the helicase family. RecQ subfamily.</text>
</comment>
<dbReference type="PROSITE" id="PS50206">
    <property type="entry name" value="RHODANESE_3"/>
    <property type="match status" value="1"/>
</dbReference>
<evidence type="ECO:0000259" key="19">
    <source>
        <dbReference type="PROSITE" id="PS51192"/>
    </source>
</evidence>
<dbReference type="PROSITE" id="PS50967">
    <property type="entry name" value="HRDC"/>
    <property type="match status" value="1"/>
</dbReference>
<evidence type="ECO:0000256" key="12">
    <source>
        <dbReference type="ARBA" id="ARBA00023172"/>
    </source>
</evidence>
<evidence type="ECO:0000256" key="16">
    <source>
        <dbReference type="NCBIfam" id="TIGR01389"/>
    </source>
</evidence>
<evidence type="ECO:0000259" key="18">
    <source>
        <dbReference type="PROSITE" id="PS50967"/>
    </source>
</evidence>
<dbReference type="GO" id="GO:0003677">
    <property type="term" value="F:DNA binding"/>
    <property type="evidence" value="ECO:0007669"/>
    <property type="project" value="UniProtKB-KW"/>
</dbReference>
<dbReference type="FunFam" id="3.40.50.300:FF:000296">
    <property type="entry name" value="ATP-dependent DNA helicase RecQ"/>
    <property type="match status" value="1"/>
</dbReference>
<dbReference type="InterPro" id="IPR032284">
    <property type="entry name" value="RecQ_Zn-bd"/>
</dbReference>
<dbReference type="GO" id="GO:0043138">
    <property type="term" value="F:3'-5' DNA helicase activity"/>
    <property type="evidence" value="ECO:0007669"/>
    <property type="project" value="UniProtKB-EC"/>
</dbReference>
<dbReference type="GO" id="GO:0006310">
    <property type="term" value="P:DNA recombination"/>
    <property type="evidence" value="ECO:0007669"/>
    <property type="project" value="UniProtKB-UniRule"/>
</dbReference>
<evidence type="ECO:0000256" key="7">
    <source>
        <dbReference type="ARBA" id="ARBA00022801"/>
    </source>
</evidence>
<dbReference type="GO" id="GO:0016787">
    <property type="term" value="F:hydrolase activity"/>
    <property type="evidence" value="ECO:0007669"/>
    <property type="project" value="UniProtKB-KW"/>
</dbReference>
<dbReference type="InterPro" id="IPR036388">
    <property type="entry name" value="WH-like_DNA-bd_sf"/>
</dbReference>
<comment type="catalytic activity">
    <reaction evidence="15">
        <text>Couples ATP hydrolysis with the unwinding of duplex DNA by translocating in the 3'-5' direction.</text>
        <dbReference type="EC" id="5.6.2.4"/>
    </reaction>
</comment>
<keyword evidence="4" id="KW-0479">Metal-binding</keyword>
<dbReference type="GO" id="GO:0046872">
    <property type="term" value="F:metal ion binding"/>
    <property type="evidence" value="ECO:0007669"/>
    <property type="project" value="UniProtKB-KW"/>
</dbReference>